<keyword evidence="1" id="KW-1133">Transmembrane helix</keyword>
<keyword evidence="1" id="KW-0812">Transmembrane</keyword>
<protein>
    <submittedName>
        <fullName evidence="2">Uncharacterized protein</fullName>
    </submittedName>
</protein>
<gene>
    <name evidence="2" type="ORF">ACFFGH_23715</name>
</gene>
<accession>A0ABV6RV50</accession>
<evidence type="ECO:0000313" key="2">
    <source>
        <dbReference type="EMBL" id="MFC0680850.1"/>
    </source>
</evidence>
<reference evidence="2 3" key="1">
    <citation type="submission" date="2024-09" db="EMBL/GenBank/DDBJ databases">
        <authorList>
            <person name="Sun Q."/>
            <person name="Mori K."/>
        </authorList>
    </citation>
    <scope>NUCLEOTIDE SEQUENCE [LARGE SCALE GENOMIC DNA]</scope>
    <source>
        <strain evidence="2 3">KCTC 23076</strain>
    </source>
</reference>
<dbReference type="EMBL" id="JBHLTG010000006">
    <property type="protein sequence ID" value="MFC0680850.1"/>
    <property type="molecule type" value="Genomic_DNA"/>
</dbReference>
<comment type="caution">
    <text evidence="2">The sequence shown here is derived from an EMBL/GenBank/DDBJ whole genome shotgun (WGS) entry which is preliminary data.</text>
</comment>
<name>A0ABV6RV50_9GAMM</name>
<evidence type="ECO:0000256" key="1">
    <source>
        <dbReference type="SAM" id="Phobius"/>
    </source>
</evidence>
<feature type="transmembrane region" description="Helical" evidence="1">
    <location>
        <begin position="31"/>
        <end position="50"/>
    </location>
</feature>
<dbReference type="RefSeq" id="WP_386672949.1">
    <property type="nucleotide sequence ID" value="NZ_JBHLTG010000006.1"/>
</dbReference>
<dbReference type="Proteomes" id="UP001589896">
    <property type="component" value="Unassembled WGS sequence"/>
</dbReference>
<sequence length="51" mass="5305">MASWAYLGGIVRGNAGDRAAVGTERRVRDTIILIVLVASPSIGILLLGLAK</sequence>
<keyword evidence="3" id="KW-1185">Reference proteome</keyword>
<keyword evidence="1" id="KW-0472">Membrane</keyword>
<proteinExistence type="predicted"/>
<organism evidence="2 3">
    <name type="scientific">Lysobacter korlensis</name>
    <dbReference type="NCBI Taxonomy" id="553636"/>
    <lineage>
        <taxon>Bacteria</taxon>
        <taxon>Pseudomonadati</taxon>
        <taxon>Pseudomonadota</taxon>
        <taxon>Gammaproteobacteria</taxon>
        <taxon>Lysobacterales</taxon>
        <taxon>Lysobacteraceae</taxon>
        <taxon>Lysobacter</taxon>
    </lineage>
</organism>
<evidence type="ECO:0000313" key="3">
    <source>
        <dbReference type="Proteomes" id="UP001589896"/>
    </source>
</evidence>